<evidence type="ECO:0000313" key="9">
    <source>
        <dbReference type="RefSeq" id="XP_001344122.1"/>
    </source>
</evidence>
<sequence>MASKNSSLESLSCPVCREIFKIPVLLSCSHNFCKECLQQFWATTKTQDCPVCRRRSSKYEPPIDLALQKLCEGFLEEDKVERRNETCSYKNKNDLIQKSILIKDGNPARYRLQTNTENLDKSEPYRKIIFGKRDENKPHKTILIVGETGVGKTTLVNVMVNYMLGVEREDKVWFEITDDQSDQSSAHSQTSIITVYGVYLQESPIDLTIIDTPGYGNTRGIDFDIDIGMRLNKIDDLTHEINAVCLVNKATQNRLSDRLIYITDAVQSLFGKDIDEKIVLLFTHSDGFPPSNALIAVKEAQIKCALNGRNQPLFFLFNNRQSDTHDEEYEMIEEIAWDLSFRGMTGLTQFINNIKPRTLKMTQDVLQIQRELGAKISDLQLVGQELEQKRHELKQAQDALQEEKVKDNKNFEYEVEVSYKERVDIDLNLAYKATCCTVCEENCHYPGCWWVSNLSRCTVMKDYHCTVCTNKCHYSDHVKEAKIYVTKTKKEKRTYEDLKKEHEYRIKSGVYLVGKLEEQLKELEKENENQLKEAFHSVDTLDKIALNTDSLNTLLHIDFLIEKLKEINELGKVKTLEDIKKRAGKGKQKALRYFTISTKK</sequence>
<keyword evidence="1" id="KW-0479">Metal-binding</keyword>
<reference evidence="9" key="1">
    <citation type="submission" date="2025-08" db="UniProtKB">
        <authorList>
            <consortium name="RefSeq"/>
        </authorList>
    </citation>
    <scope>IDENTIFICATION</scope>
    <source>
        <strain evidence="9">Tuebingen</strain>
        <tissue evidence="9">Fibroblasts and whole tissue</tissue>
    </source>
</reference>
<accession>A0A8M1PST8</accession>
<evidence type="ECO:0000256" key="4">
    <source>
        <dbReference type="PROSITE-ProRule" id="PRU00175"/>
    </source>
</evidence>
<dbReference type="Gene3D" id="3.40.50.300">
    <property type="entry name" value="P-loop containing nucleotide triphosphate hydrolases"/>
    <property type="match status" value="1"/>
</dbReference>
<dbReference type="InterPro" id="IPR025662">
    <property type="entry name" value="Sigma_54_int_dom_ATP-bd_1"/>
</dbReference>
<dbReference type="PROSITE" id="PS50089">
    <property type="entry name" value="ZF_RING_2"/>
    <property type="match status" value="1"/>
</dbReference>
<feature type="coiled-coil region" evidence="6">
    <location>
        <begin position="376"/>
        <end position="406"/>
    </location>
</feature>
<evidence type="ECO:0000256" key="6">
    <source>
        <dbReference type="SAM" id="Coils"/>
    </source>
</evidence>
<keyword evidence="8" id="KW-1185">Reference proteome</keyword>
<dbReference type="InterPro" id="IPR001841">
    <property type="entry name" value="Znf_RING"/>
</dbReference>
<keyword evidence="5" id="KW-0547">Nucleotide-binding</keyword>
<evidence type="ECO:0000256" key="1">
    <source>
        <dbReference type="ARBA" id="ARBA00022723"/>
    </source>
</evidence>
<name>A0A8M1PST8_DANRE</name>
<comment type="similarity">
    <text evidence="5">Belongs to the TRAFAC class TrmE-Era-EngA-EngB-Septin-like GTPase superfamily. Septin GTPase family.</text>
</comment>
<dbReference type="CDD" id="cd00882">
    <property type="entry name" value="Ras_like_GTPase"/>
    <property type="match status" value="1"/>
</dbReference>
<dbReference type="GeneID" id="100004944"/>
<evidence type="ECO:0000259" key="7">
    <source>
        <dbReference type="PROSITE" id="PS50089"/>
    </source>
</evidence>
<evidence type="ECO:0000256" key="2">
    <source>
        <dbReference type="ARBA" id="ARBA00022771"/>
    </source>
</evidence>
<dbReference type="InterPro" id="IPR017907">
    <property type="entry name" value="Znf_RING_CS"/>
</dbReference>
<dbReference type="InterPro" id="IPR030379">
    <property type="entry name" value="G_SEPTIN_dom"/>
</dbReference>
<gene>
    <name evidence="9" type="primary">LOC100004944</name>
</gene>
<dbReference type="GO" id="GO:0005525">
    <property type="term" value="F:GTP binding"/>
    <property type="evidence" value="ECO:0007669"/>
    <property type="project" value="UniProtKB-KW"/>
</dbReference>
<keyword evidence="2 4" id="KW-0863">Zinc-finger</keyword>
<dbReference type="SMART" id="SM00184">
    <property type="entry name" value="RING"/>
    <property type="match status" value="1"/>
</dbReference>
<dbReference type="InterPro" id="IPR027417">
    <property type="entry name" value="P-loop_NTPase"/>
</dbReference>
<dbReference type="Gene3D" id="3.30.40.10">
    <property type="entry name" value="Zinc/RING finger domain, C3HC4 (zinc finger)"/>
    <property type="match status" value="1"/>
</dbReference>
<evidence type="ECO:0000256" key="3">
    <source>
        <dbReference type="ARBA" id="ARBA00022833"/>
    </source>
</evidence>
<evidence type="ECO:0000256" key="5">
    <source>
        <dbReference type="RuleBase" id="RU004560"/>
    </source>
</evidence>
<dbReference type="GO" id="GO:0008270">
    <property type="term" value="F:zinc ion binding"/>
    <property type="evidence" value="ECO:0007669"/>
    <property type="project" value="UniProtKB-KW"/>
</dbReference>
<keyword evidence="3" id="KW-0862">Zinc</keyword>
<keyword evidence="5" id="KW-0342">GTP-binding</keyword>
<dbReference type="PANTHER" id="PTHR32046:SF11">
    <property type="entry name" value="IMMUNE-ASSOCIATED NUCLEOTIDE-BINDING PROTEIN 10-LIKE"/>
    <property type="match status" value="1"/>
</dbReference>
<dbReference type="Proteomes" id="UP000000437">
    <property type="component" value="Chromosome 24"/>
</dbReference>
<feature type="domain" description="RING-type" evidence="7">
    <location>
        <begin position="13"/>
        <end position="53"/>
    </location>
</feature>
<dbReference type="OrthoDB" id="8954335at2759"/>
<dbReference type="PROSITE" id="PS00675">
    <property type="entry name" value="SIGMA54_INTERACT_1"/>
    <property type="match status" value="1"/>
</dbReference>
<dbReference type="Pfam" id="PF00735">
    <property type="entry name" value="Septin"/>
    <property type="match status" value="1"/>
</dbReference>
<dbReference type="SUPFAM" id="SSF52540">
    <property type="entry name" value="P-loop containing nucleoside triphosphate hydrolases"/>
    <property type="match status" value="1"/>
</dbReference>
<dbReference type="KEGG" id="dre:100004944"/>
<evidence type="ECO:0000313" key="8">
    <source>
        <dbReference type="Proteomes" id="UP000000437"/>
    </source>
</evidence>
<dbReference type="PANTHER" id="PTHR32046">
    <property type="entry name" value="G DOMAIN-CONTAINING PROTEIN"/>
    <property type="match status" value="1"/>
</dbReference>
<dbReference type="InterPro" id="IPR013083">
    <property type="entry name" value="Znf_RING/FYVE/PHD"/>
</dbReference>
<proteinExistence type="inferred from homology"/>
<dbReference type="Pfam" id="PF13445">
    <property type="entry name" value="zf-RING_UBOX"/>
    <property type="match status" value="1"/>
</dbReference>
<keyword evidence="6" id="KW-0175">Coiled coil</keyword>
<protein>
    <recommendedName>
        <fullName evidence="7">RING-type domain-containing protein</fullName>
    </recommendedName>
</protein>
<dbReference type="AlphaFoldDB" id="A0A8M1PST8"/>
<organism evidence="8 9">
    <name type="scientific">Danio rerio</name>
    <name type="common">Zebrafish</name>
    <name type="synonym">Brachydanio rerio</name>
    <dbReference type="NCBI Taxonomy" id="7955"/>
    <lineage>
        <taxon>Eukaryota</taxon>
        <taxon>Metazoa</taxon>
        <taxon>Chordata</taxon>
        <taxon>Craniata</taxon>
        <taxon>Vertebrata</taxon>
        <taxon>Euteleostomi</taxon>
        <taxon>Actinopterygii</taxon>
        <taxon>Neopterygii</taxon>
        <taxon>Teleostei</taxon>
        <taxon>Ostariophysi</taxon>
        <taxon>Cypriniformes</taxon>
        <taxon>Danionidae</taxon>
        <taxon>Danioninae</taxon>
        <taxon>Danio</taxon>
    </lineage>
</organism>
<dbReference type="RefSeq" id="XP_001344122.1">
    <property type="nucleotide sequence ID" value="XM_001344086.7"/>
</dbReference>
<dbReference type="PROSITE" id="PS00518">
    <property type="entry name" value="ZF_RING_1"/>
    <property type="match status" value="1"/>
</dbReference>
<dbReference type="SUPFAM" id="SSF57850">
    <property type="entry name" value="RING/U-box"/>
    <property type="match status" value="1"/>
</dbReference>
<dbReference type="InterPro" id="IPR027370">
    <property type="entry name" value="Znf-RING_euk"/>
</dbReference>